<gene>
    <name evidence="1" type="ORF">AADC60_10575</name>
</gene>
<evidence type="ECO:0000313" key="2">
    <source>
        <dbReference type="Proteomes" id="UP001472074"/>
    </source>
</evidence>
<accession>A0ABZ2ZN52</accession>
<reference evidence="1 2" key="1">
    <citation type="submission" date="2024-04" db="EMBL/GenBank/DDBJ databases">
        <title>Screening of coral probiotics and analysis of their probiotic properties.</title>
        <authorList>
            <person name="Wang S."/>
        </authorList>
    </citation>
    <scope>NUCLEOTIDE SEQUENCE [LARGE SCALE GENOMIC DNA]</scope>
    <source>
        <strain evidence="1 2">GXU-Z9</strain>
    </source>
</reference>
<name>A0ABZ2ZN52_9BACI</name>
<keyword evidence="2" id="KW-1185">Reference proteome</keyword>
<dbReference type="RefSeq" id="WP_342026102.1">
    <property type="nucleotide sequence ID" value="NZ_CP151651.1"/>
</dbReference>
<organism evidence="1 2">
    <name type="scientific">Cytobacillus pseudoceanisediminis</name>
    <dbReference type="NCBI Taxonomy" id="3051614"/>
    <lineage>
        <taxon>Bacteria</taxon>
        <taxon>Bacillati</taxon>
        <taxon>Bacillota</taxon>
        <taxon>Bacilli</taxon>
        <taxon>Bacillales</taxon>
        <taxon>Bacillaceae</taxon>
        <taxon>Cytobacillus</taxon>
    </lineage>
</organism>
<proteinExistence type="predicted"/>
<evidence type="ECO:0000313" key="1">
    <source>
        <dbReference type="EMBL" id="WZP09549.1"/>
    </source>
</evidence>
<protein>
    <submittedName>
        <fullName evidence="1">Uncharacterized protein</fullName>
    </submittedName>
</protein>
<dbReference type="EMBL" id="CP151651">
    <property type="protein sequence ID" value="WZP09549.1"/>
    <property type="molecule type" value="Genomic_DNA"/>
</dbReference>
<dbReference type="Proteomes" id="UP001472074">
    <property type="component" value="Chromosome"/>
</dbReference>
<sequence length="77" mass="9093">MDNNVFLYTRSGEEHLKDALELIKEEVYFKSRGEAFEDCTKYWTKQIQKVLKKDCSDKVKIRKVQQLFNIDGTSDSL</sequence>